<evidence type="ECO:0000313" key="2">
    <source>
        <dbReference type="WBParaSite" id="Csp11.Scaffold554.g3724.t1"/>
    </source>
</evidence>
<evidence type="ECO:0000313" key="1">
    <source>
        <dbReference type="Proteomes" id="UP000095282"/>
    </source>
</evidence>
<accession>A0A1I7T9F0</accession>
<name>A0A1I7T9F0_9PELO</name>
<proteinExistence type="predicted"/>
<reference evidence="2" key="1">
    <citation type="submission" date="2016-11" db="UniProtKB">
        <authorList>
            <consortium name="WormBaseParasite"/>
        </authorList>
    </citation>
    <scope>IDENTIFICATION</scope>
</reference>
<dbReference type="WBParaSite" id="Csp11.Scaffold554.g3724.t1">
    <property type="protein sequence ID" value="Csp11.Scaffold554.g3724.t1"/>
    <property type="gene ID" value="Csp11.Scaffold554.g3724"/>
</dbReference>
<protein>
    <submittedName>
        <fullName evidence="2">Ovule protein</fullName>
    </submittedName>
</protein>
<keyword evidence="1" id="KW-1185">Reference proteome</keyword>
<organism evidence="1 2">
    <name type="scientific">Caenorhabditis tropicalis</name>
    <dbReference type="NCBI Taxonomy" id="1561998"/>
    <lineage>
        <taxon>Eukaryota</taxon>
        <taxon>Metazoa</taxon>
        <taxon>Ecdysozoa</taxon>
        <taxon>Nematoda</taxon>
        <taxon>Chromadorea</taxon>
        <taxon>Rhabditida</taxon>
        <taxon>Rhabditina</taxon>
        <taxon>Rhabditomorpha</taxon>
        <taxon>Rhabditoidea</taxon>
        <taxon>Rhabditidae</taxon>
        <taxon>Peloderinae</taxon>
        <taxon>Caenorhabditis</taxon>
    </lineage>
</organism>
<dbReference type="AlphaFoldDB" id="A0A1I7T9F0"/>
<sequence length="73" mass="7969">MSHDDDEEKEEEMKLESAANLDVGIGTQISCSTYADQIEVLQICKSSGMNSSRREREEVILALGAEDSSSITS</sequence>
<dbReference type="Proteomes" id="UP000095282">
    <property type="component" value="Unplaced"/>
</dbReference>